<protein>
    <submittedName>
        <fullName evidence="3">Phosphoribosyltransferase</fullName>
    </submittedName>
</protein>
<proteinExistence type="inferred from homology"/>
<dbReference type="KEGG" id="rsb:RS694_16725"/>
<gene>
    <name evidence="3" type="ORF">RS694_16725</name>
</gene>
<evidence type="ECO:0000256" key="1">
    <source>
        <dbReference type="ARBA" id="ARBA00008007"/>
    </source>
</evidence>
<organism evidence="3 4">
    <name type="scientific">Rhodoferax saidenbachensis</name>
    <dbReference type="NCBI Taxonomy" id="1484693"/>
    <lineage>
        <taxon>Bacteria</taxon>
        <taxon>Pseudomonadati</taxon>
        <taxon>Pseudomonadota</taxon>
        <taxon>Betaproteobacteria</taxon>
        <taxon>Burkholderiales</taxon>
        <taxon>Comamonadaceae</taxon>
        <taxon>Rhodoferax</taxon>
    </lineage>
</organism>
<dbReference type="Gene3D" id="3.40.50.2020">
    <property type="match status" value="1"/>
</dbReference>
<dbReference type="InterPro" id="IPR051910">
    <property type="entry name" value="ComF/GntX_DNA_util-trans"/>
</dbReference>
<dbReference type="InterPro" id="IPR000836">
    <property type="entry name" value="PRTase_dom"/>
</dbReference>
<dbReference type="Pfam" id="PF00156">
    <property type="entry name" value="Pribosyltran"/>
    <property type="match status" value="1"/>
</dbReference>
<name>A0A1P8KG25_9BURK</name>
<accession>A0A1P8KG25</accession>
<dbReference type="AlphaFoldDB" id="A0A1P8KG25"/>
<comment type="similarity">
    <text evidence="1">Belongs to the ComF/GntX family.</text>
</comment>
<keyword evidence="3" id="KW-0328">Glycosyltransferase</keyword>
<dbReference type="SUPFAM" id="SSF53271">
    <property type="entry name" value="PRTase-like"/>
    <property type="match status" value="1"/>
</dbReference>
<keyword evidence="4" id="KW-1185">Reference proteome</keyword>
<dbReference type="eggNOG" id="COG1040">
    <property type="taxonomic scope" value="Bacteria"/>
</dbReference>
<feature type="domain" description="Phosphoribosyltransferase" evidence="2">
    <location>
        <begin position="178"/>
        <end position="232"/>
    </location>
</feature>
<dbReference type="PANTHER" id="PTHR47505:SF1">
    <property type="entry name" value="DNA UTILIZATION PROTEIN YHGH"/>
    <property type="match status" value="1"/>
</dbReference>
<dbReference type="PANTHER" id="PTHR47505">
    <property type="entry name" value="DNA UTILIZATION PROTEIN YHGH"/>
    <property type="match status" value="1"/>
</dbReference>
<dbReference type="EMBL" id="CP019239">
    <property type="protein sequence ID" value="APW44936.1"/>
    <property type="molecule type" value="Genomic_DNA"/>
</dbReference>
<sequence length="235" mass="25842">MFRRLLQGVSRTTTWRLPSQCAVCHAWPAQPVCEACVGLFGQPVPRCTTCARPVLASMRQCGACITKPPQLDRCLAAVPYAYPWSTLVVDFKFQEHPAWAPRFATLMRSAPWVEPALEAADLVIPMPLSRERLRTRGFNQALLLARALEPAKLMASVLLRIVDTPPQSSLPRKQRLTSVQNAFAVEPLQAHRLQGTSVVLVDDVMTSGASLHAAAKVLRQAGVTHITALVFARTE</sequence>
<dbReference type="STRING" id="1484693.RS694_16725"/>
<evidence type="ECO:0000313" key="3">
    <source>
        <dbReference type="EMBL" id="APW44936.1"/>
    </source>
</evidence>
<dbReference type="Proteomes" id="UP000186110">
    <property type="component" value="Chromosome"/>
</dbReference>
<dbReference type="GO" id="GO:0016757">
    <property type="term" value="F:glycosyltransferase activity"/>
    <property type="evidence" value="ECO:0007669"/>
    <property type="project" value="UniProtKB-KW"/>
</dbReference>
<evidence type="ECO:0000313" key="4">
    <source>
        <dbReference type="Proteomes" id="UP000186110"/>
    </source>
</evidence>
<keyword evidence="3" id="KW-0808">Transferase</keyword>
<dbReference type="InterPro" id="IPR029057">
    <property type="entry name" value="PRTase-like"/>
</dbReference>
<reference evidence="3 4" key="1">
    <citation type="submission" date="2017-01" db="EMBL/GenBank/DDBJ databases">
        <authorList>
            <person name="Mah S.A."/>
            <person name="Swanson W.J."/>
            <person name="Moy G.W."/>
            <person name="Vacquier V.D."/>
        </authorList>
    </citation>
    <scope>NUCLEOTIDE SEQUENCE [LARGE SCALE GENOMIC DNA]</scope>
    <source>
        <strain evidence="3 4">DSM 22694</strain>
    </source>
</reference>
<evidence type="ECO:0000259" key="2">
    <source>
        <dbReference type="Pfam" id="PF00156"/>
    </source>
</evidence>
<dbReference type="CDD" id="cd06223">
    <property type="entry name" value="PRTases_typeI"/>
    <property type="match status" value="1"/>
</dbReference>